<gene>
    <name evidence="1" type="ORF">SAMN02745885_00657</name>
</gene>
<evidence type="ECO:0000313" key="2">
    <source>
        <dbReference type="Proteomes" id="UP000189933"/>
    </source>
</evidence>
<evidence type="ECO:0000313" key="1">
    <source>
        <dbReference type="EMBL" id="SJZ69030.1"/>
    </source>
</evidence>
<proteinExistence type="predicted"/>
<dbReference type="OrthoDB" id="9805728at2"/>
<dbReference type="RefSeq" id="WP_078664768.1">
    <property type="nucleotide sequence ID" value="NZ_FUXM01000005.1"/>
</dbReference>
<dbReference type="Proteomes" id="UP000189933">
    <property type="component" value="Unassembled WGS sequence"/>
</dbReference>
<organism evidence="1 2">
    <name type="scientific">Carboxydocella sporoproducens DSM 16521</name>
    <dbReference type="NCBI Taxonomy" id="1121270"/>
    <lineage>
        <taxon>Bacteria</taxon>
        <taxon>Bacillati</taxon>
        <taxon>Bacillota</taxon>
        <taxon>Clostridia</taxon>
        <taxon>Eubacteriales</taxon>
        <taxon>Clostridiales Family XVI. Incertae Sedis</taxon>
        <taxon>Carboxydocella</taxon>
    </lineage>
</organism>
<keyword evidence="2" id="KW-1185">Reference proteome</keyword>
<dbReference type="EMBL" id="FUXM01000005">
    <property type="protein sequence ID" value="SJZ69030.1"/>
    <property type="molecule type" value="Genomic_DNA"/>
</dbReference>
<protein>
    <submittedName>
        <fullName evidence="1">Uncharacterized protein</fullName>
    </submittedName>
</protein>
<accession>A0A1T4MPI7</accession>
<sequence length="72" mass="8283">MPRVKKFGTFRLNSMGKSIEINMDHGCGICDSEEFRHLNTRLVDEKGWVSEFKCNGCGDVIRLSHHHHNVID</sequence>
<dbReference type="AlphaFoldDB" id="A0A1T4MPI7"/>
<name>A0A1T4MPI7_9FIRM</name>
<reference evidence="2" key="1">
    <citation type="submission" date="2017-02" db="EMBL/GenBank/DDBJ databases">
        <authorList>
            <person name="Varghese N."/>
            <person name="Submissions S."/>
        </authorList>
    </citation>
    <scope>NUCLEOTIDE SEQUENCE [LARGE SCALE GENOMIC DNA]</scope>
    <source>
        <strain evidence="2">DSM 16521</strain>
    </source>
</reference>